<sequence>MRSHARRTVLGAIVLATASALVAAPAAQASTAGFTATDTKKLLTTTDLEAITTAGEDGVWAVGTARDSPFVARWGGQAWKSESWTPSVLGGLSAVAAAGPSDVWAVGTRLSLSRQPLPLFMHDNGSGWTTVAGPPDPEGGGHLRSVAVAAPDDVWAVGTAGPDATPRPYAAHWDGQSWQEVTLPDKQSGALSSVTAAGPDDVWVTGEADVVLGTGQARKQAIVAHWDGQRWTDVPPAEEPGAPEGILPIGQRISAAAPDQVWLVGQIPQTSRTVVQRWNGSEWTRGPALPAEQARPGNAGLSADPSGVTWVSNSAKNSVTGKPRPVFARWCDGQWTDVPVPSTVVTGNGGAVATTADGATTWALVRTGTTGTPVVLRYNRP</sequence>
<keyword evidence="2" id="KW-0732">Signal</keyword>
<dbReference type="RefSeq" id="WP_345388818.1">
    <property type="nucleotide sequence ID" value="NZ_BAABHG010000003.1"/>
</dbReference>
<dbReference type="PROSITE" id="PS51318">
    <property type="entry name" value="TAT"/>
    <property type="match status" value="1"/>
</dbReference>
<evidence type="ECO:0000313" key="4">
    <source>
        <dbReference type="Proteomes" id="UP001597419"/>
    </source>
</evidence>
<proteinExistence type="predicted"/>
<keyword evidence="4" id="KW-1185">Reference proteome</keyword>
<reference evidence="4" key="1">
    <citation type="journal article" date="2019" name="Int. J. Syst. Evol. Microbiol.">
        <title>The Global Catalogue of Microorganisms (GCM) 10K type strain sequencing project: providing services to taxonomists for standard genome sequencing and annotation.</title>
        <authorList>
            <consortium name="The Broad Institute Genomics Platform"/>
            <consortium name="The Broad Institute Genome Sequencing Center for Infectious Disease"/>
            <person name="Wu L."/>
            <person name="Ma J."/>
        </authorList>
    </citation>
    <scope>NUCLEOTIDE SEQUENCE [LARGE SCALE GENOMIC DNA]</scope>
    <source>
        <strain evidence="4">CGMCC 4.7643</strain>
    </source>
</reference>
<comment type="caution">
    <text evidence="3">The sequence shown here is derived from an EMBL/GenBank/DDBJ whole genome shotgun (WGS) entry which is preliminary data.</text>
</comment>
<protein>
    <submittedName>
        <fullName evidence="3">Uncharacterized protein</fullName>
    </submittedName>
</protein>
<name>A0ABW5GAZ1_9PSEU</name>
<dbReference type="InterPro" id="IPR006311">
    <property type="entry name" value="TAT_signal"/>
</dbReference>
<evidence type="ECO:0000256" key="2">
    <source>
        <dbReference type="SAM" id="SignalP"/>
    </source>
</evidence>
<dbReference type="EMBL" id="JBHUKU010000002">
    <property type="protein sequence ID" value="MFD2457475.1"/>
    <property type="molecule type" value="Genomic_DNA"/>
</dbReference>
<feature type="chain" id="PRO_5047266511" evidence="2">
    <location>
        <begin position="30"/>
        <end position="381"/>
    </location>
</feature>
<feature type="region of interest" description="Disordered" evidence="1">
    <location>
        <begin position="281"/>
        <end position="304"/>
    </location>
</feature>
<feature type="signal peptide" evidence="2">
    <location>
        <begin position="1"/>
        <end position="29"/>
    </location>
</feature>
<accession>A0ABW5GAZ1</accession>
<evidence type="ECO:0000256" key="1">
    <source>
        <dbReference type="SAM" id="MobiDB-lite"/>
    </source>
</evidence>
<gene>
    <name evidence="3" type="ORF">ACFSYJ_02645</name>
</gene>
<dbReference type="Proteomes" id="UP001597419">
    <property type="component" value="Unassembled WGS sequence"/>
</dbReference>
<organism evidence="3 4">
    <name type="scientific">Amycolatopsis samaneae</name>
    <dbReference type="NCBI Taxonomy" id="664691"/>
    <lineage>
        <taxon>Bacteria</taxon>
        <taxon>Bacillati</taxon>
        <taxon>Actinomycetota</taxon>
        <taxon>Actinomycetes</taxon>
        <taxon>Pseudonocardiales</taxon>
        <taxon>Pseudonocardiaceae</taxon>
        <taxon>Amycolatopsis</taxon>
    </lineage>
</organism>
<dbReference type="SUPFAM" id="SSF89372">
    <property type="entry name" value="Fucose-specific lectin"/>
    <property type="match status" value="1"/>
</dbReference>
<evidence type="ECO:0000313" key="3">
    <source>
        <dbReference type="EMBL" id="MFD2457475.1"/>
    </source>
</evidence>